<evidence type="ECO:0000313" key="6">
    <source>
        <dbReference type="EMBL" id="QDU63400.1"/>
    </source>
</evidence>
<evidence type="ECO:0000259" key="5">
    <source>
        <dbReference type="PROSITE" id="PS01358"/>
    </source>
</evidence>
<protein>
    <recommendedName>
        <fullName evidence="5">RanBP2-type domain-containing protein</fullName>
    </recommendedName>
</protein>
<keyword evidence="1" id="KW-0479">Metal-binding</keyword>
<feature type="transmembrane region" description="Helical" evidence="4">
    <location>
        <begin position="40"/>
        <end position="59"/>
    </location>
</feature>
<dbReference type="EMBL" id="CP036279">
    <property type="protein sequence ID" value="QDU63400.1"/>
    <property type="molecule type" value="Genomic_DNA"/>
</dbReference>
<feature type="domain" description="RanBP2-type" evidence="5">
    <location>
        <begin position="110"/>
        <end position="129"/>
    </location>
</feature>
<evidence type="ECO:0000313" key="7">
    <source>
        <dbReference type="Proteomes" id="UP000317093"/>
    </source>
</evidence>
<evidence type="ECO:0000256" key="2">
    <source>
        <dbReference type="ARBA" id="ARBA00022771"/>
    </source>
</evidence>
<gene>
    <name evidence="6" type="ORF">Pan216_42790</name>
</gene>
<evidence type="ECO:0000256" key="4">
    <source>
        <dbReference type="SAM" id="Phobius"/>
    </source>
</evidence>
<dbReference type="RefSeq" id="WP_145260842.1">
    <property type="nucleotide sequence ID" value="NZ_CP036279.1"/>
</dbReference>
<feature type="transmembrane region" description="Helical" evidence="4">
    <location>
        <begin position="12"/>
        <end position="34"/>
    </location>
</feature>
<reference evidence="6 7" key="1">
    <citation type="submission" date="2019-02" db="EMBL/GenBank/DDBJ databases">
        <title>Deep-cultivation of Planctomycetes and their phenomic and genomic characterization uncovers novel biology.</title>
        <authorList>
            <person name="Wiegand S."/>
            <person name="Jogler M."/>
            <person name="Boedeker C."/>
            <person name="Pinto D."/>
            <person name="Vollmers J."/>
            <person name="Rivas-Marin E."/>
            <person name="Kohn T."/>
            <person name="Peeters S.H."/>
            <person name="Heuer A."/>
            <person name="Rast P."/>
            <person name="Oberbeckmann S."/>
            <person name="Bunk B."/>
            <person name="Jeske O."/>
            <person name="Meyerdierks A."/>
            <person name="Storesund J.E."/>
            <person name="Kallscheuer N."/>
            <person name="Luecker S."/>
            <person name="Lage O.M."/>
            <person name="Pohl T."/>
            <person name="Merkel B.J."/>
            <person name="Hornburger P."/>
            <person name="Mueller R.-W."/>
            <person name="Bruemmer F."/>
            <person name="Labrenz M."/>
            <person name="Spormann A.M."/>
            <person name="Op den Camp H."/>
            <person name="Overmann J."/>
            <person name="Amann R."/>
            <person name="Jetten M.S.M."/>
            <person name="Mascher T."/>
            <person name="Medema M.H."/>
            <person name="Devos D.P."/>
            <person name="Kaster A.-K."/>
            <person name="Ovreas L."/>
            <person name="Rohde M."/>
            <person name="Galperin M.Y."/>
            <person name="Jogler C."/>
        </authorList>
    </citation>
    <scope>NUCLEOTIDE SEQUENCE [LARGE SCALE GENOMIC DNA]</scope>
    <source>
        <strain evidence="6 7">Pan216</strain>
    </source>
</reference>
<keyword evidence="2" id="KW-0863">Zinc-finger</keyword>
<keyword evidence="4" id="KW-0812">Transmembrane</keyword>
<keyword evidence="3" id="KW-0862">Zinc</keyword>
<name>A0A518B8W2_9BACT</name>
<dbReference type="InterPro" id="IPR001876">
    <property type="entry name" value="Znf_RanBP2"/>
</dbReference>
<dbReference type="KEGG" id="knv:Pan216_42790"/>
<keyword evidence="7" id="KW-1185">Reference proteome</keyword>
<keyword evidence="4" id="KW-1133">Transmembrane helix</keyword>
<accession>A0A518B8W2</accession>
<dbReference type="PROSITE" id="PS01358">
    <property type="entry name" value="ZF_RANBP2_1"/>
    <property type="match status" value="1"/>
</dbReference>
<organism evidence="6 7">
    <name type="scientific">Kolteria novifilia</name>
    <dbReference type="NCBI Taxonomy" id="2527975"/>
    <lineage>
        <taxon>Bacteria</taxon>
        <taxon>Pseudomonadati</taxon>
        <taxon>Planctomycetota</taxon>
        <taxon>Planctomycetia</taxon>
        <taxon>Kolteriales</taxon>
        <taxon>Kolteriaceae</taxon>
        <taxon>Kolteria</taxon>
    </lineage>
</organism>
<sequence>MPRRTSPIEVLFRFWAVAFVFALCPYGFLFLLVGAVSLPFLALIALLVTILFNGIQWIGHQFVFRTMFSDDEQVQKFLRDGGDPWFHLSCPWPFNPDSDEVRMTVEPEVWHCSECGGPNTDIEQPCQHCGFGRWHCGRCDALLDDQFSPCQACGNDPFGERGTCE</sequence>
<evidence type="ECO:0000256" key="1">
    <source>
        <dbReference type="ARBA" id="ARBA00022723"/>
    </source>
</evidence>
<evidence type="ECO:0000256" key="3">
    <source>
        <dbReference type="ARBA" id="ARBA00022833"/>
    </source>
</evidence>
<dbReference type="GO" id="GO:0008270">
    <property type="term" value="F:zinc ion binding"/>
    <property type="evidence" value="ECO:0007669"/>
    <property type="project" value="UniProtKB-KW"/>
</dbReference>
<dbReference type="AlphaFoldDB" id="A0A518B8W2"/>
<keyword evidence="4" id="KW-0472">Membrane</keyword>
<dbReference type="OrthoDB" id="270841at2"/>
<proteinExistence type="predicted"/>
<dbReference type="Proteomes" id="UP000317093">
    <property type="component" value="Chromosome"/>
</dbReference>